<dbReference type="Proteomes" id="UP000628442">
    <property type="component" value="Unassembled WGS sequence"/>
</dbReference>
<dbReference type="PROSITE" id="PS50949">
    <property type="entry name" value="HTH_GNTR"/>
    <property type="match status" value="1"/>
</dbReference>
<dbReference type="GO" id="GO:0045892">
    <property type="term" value="P:negative regulation of DNA-templated transcription"/>
    <property type="evidence" value="ECO:0007669"/>
    <property type="project" value="TreeGrafter"/>
</dbReference>
<reference evidence="6 7" key="2">
    <citation type="submission" date="2019-02" db="EMBL/GenBank/DDBJ databases">
        <title>Draft Genome Sequences of Six Type Strains of the Genus Massilia.</title>
        <authorList>
            <person name="Miess H."/>
            <person name="Frediansyhah A."/>
            <person name="Gross H."/>
        </authorList>
    </citation>
    <scope>NUCLEOTIDE SEQUENCE [LARGE SCALE GENOMIC DNA]</scope>
    <source>
        <strain evidence="6 7">DSM 17472</strain>
    </source>
</reference>
<dbReference type="InterPro" id="IPR028978">
    <property type="entry name" value="Chorismate_lyase_/UTRA_dom_sf"/>
</dbReference>
<evidence type="ECO:0000313" key="5">
    <source>
        <dbReference type="EMBL" id="GGY68959.1"/>
    </source>
</evidence>
<evidence type="ECO:0000256" key="1">
    <source>
        <dbReference type="ARBA" id="ARBA00023015"/>
    </source>
</evidence>
<dbReference type="SUPFAM" id="SSF46785">
    <property type="entry name" value="Winged helix' DNA-binding domain"/>
    <property type="match status" value="1"/>
</dbReference>
<accession>A0A411X2U4</accession>
<dbReference type="PANTHER" id="PTHR44846">
    <property type="entry name" value="MANNOSYL-D-GLYCERATE TRANSPORT/METABOLISM SYSTEM REPRESSOR MNGR-RELATED"/>
    <property type="match status" value="1"/>
</dbReference>
<dbReference type="InterPro" id="IPR050679">
    <property type="entry name" value="Bact_HTH_transcr_reg"/>
</dbReference>
<dbReference type="NCBIfam" id="TIGR02325">
    <property type="entry name" value="C_P_lyase_phnF"/>
    <property type="match status" value="1"/>
</dbReference>
<keyword evidence="3" id="KW-0804">Transcription</keyword>
<keyword evidence="7" id="KW-1185">Reference proteome</keyword>
<organism evidence="5 8">
    <name type="scientific">Pseudoduganella albidiflava</name>
    <dbReference type="NCBI Taxonomy" id="321983"/>
    <lineage>
        <taxon>Bacteria</taxon>
        <taxon>Pseudomonadati</taxon>
        <taxon>Pseudomonadota</taxon>
        <taxon>Betaproteobacteria</taxon>
        <taxon>Burkholderiales</taxon>
        <taxon>Oxalobacteraceae</taxon>
        <taxon>Telluria group</taxon>
        <taxon>Pseudoduganella</taxon>
    </lineage>
</organism>
<evidence type="ECO:0000256" key="3">
    <source>
        <dbReference type="ARBA" id="ARBA00023163"/>
    </source>
</evidence>
<dbReference type="Pfam" id="PF00392">
    <property type="entry name" value="GntR"/>
    <property type="match status" value="1"/>
</dbReference>
<dbReference type="GO" id="GO:0003700">
    <property type="term" value="F:DNA-binding transcription factor activity"/>
    <property type="evidence" value="ECO:0007669"/>
    <property type="project" value="InterPro"/>
</dbReference>
<dbReference type="InterPro" id="IPR011663">
    <property type="entry name" value="UTRA"/>
</dbReference>
<reference evidence="5" key="1">
    <citation type="journal article" date="2014" name="Int. J. Syst. Evol. Microbiol.">
        <title>Complete genome sequence of Corynebacterium casei LMG S-19264T (=DSM 44701T), isolated from a smear-ripened cheese.</title>
        <authorList>
            <consortium name="US DOE Joint Genome Institute (JGI-PGF)"/>
            <person name="Walter F."/>
            <person name="Albersmeier A."/>
            <person name="Kalinowski J."/>
            <person name="Ruckert C."/>
        </authorList>
    </citation>
    <scope>NUCLEOTIDE SEQUENCE</scope>
    <source>
        <strain evidence="5">KCTC 12343</strain>
    </source>
</reference>
<dbReference type="PANTHER" id="PTHR44846:SF1">
    <property type="entry name" value="MANNOSYL-D-GLYCERATE TRANSPORT_METABOLISM SYSTEM REPRESSOR MNGR-RELATED"/>
    <property type="match status" value="1"/>
</dbReference>
<name>A0A411X2U4_9BURK</name>
<dbReference type="SMART" id="SM00866">
    <property type="entry name" value="UTRA"/>
    <property type="match status" value="1"/>
</dbReference>
<evidence type="ECO:0000313" key="8">
    <source>
        <dbReference type="Proteomes" id="UP000628442"/>
    </source>
</evidence>
<gene>
    <name evidence="5" type="primary">phnF</name>
    <name evidence="6" type="ORF">EYF70_22155</name>
    <name evidence="5" type="ORF">GCM10007387_58780</name>
</gene>
<evidence type="ECO:0000313" key="7">
    <source>
        <dbReference type="Proteomes" id="UP000292307"/>
    </source>
</evidence>
<dbReference type="EMBL" id="BMWV01000025">
    <property type="protein sequence ID" value="GGY68959.1"/>
    <property type="molecule type" value="Genomic_DNA"/>
</dbReference>
<dbReference type="Proteomes" id="UP000292307">
    <property type="component" value="Chromosome"/>
</dbReference>
<dbReference type="OrthoDB" id="6626198at2"/>
<dbReference type="EMBL" id="CP036401">
    <property type="protein sequence ID" value="QBI03228.1"/>
    <property type="molecule type" value="Genomic_DNA"/>
</dbReference>
<dbReference type="AlphaFoldDB" id="A0A411X2U4"/>
<reference evidence="5" key="3">
    <citation type="submission" date="2022-12" db="EMBL/GenBank/DDBJ databases">
        <authorList>
            <person name="Sun Q."/>
            <person name="Kim S."/>
        </authorList>
    </citation>
    <scope>NUCLEOTIDE SEQUENCE</scope>
    <source>
        <strain evidence="5">KCTC 12343</strain>
    </source>
</reference>
<dbReference type="RefSeq" id="WP_131147331.1">
    <property type="nucleotide sequence ID" value="NZ_BMWV01000025.1"/>
</dbReference>
<proteinExistence type="predicted"/>
<evidence type="ECO:0000259" key="4">
    <source>
        <dbReference type="PROSITE" id="PS50949"/>
    </source>
</evidence>
<dbReference type="SMART" id="SM00345">
    <property type="entry name" value="HTH_GNTR"/>
    <property type="match status" value="1"/>
</dbReference>
<dbReference type="SUPFAM" id="SSF64288">
    <property type="entry name" value="Chorismate lyase-like"/>
    <property type="match status" value="1"/>
</dbReference>
<keyword evidence="1" id="KW-0805">Transcription regulation</keyword>
<dbReference type="GO" id="GO:0003677">
    <property type="term" value="F:DNA binding"/>
    <property type="evidence" value="ECO:0007669"/>
    <property type="project" value="UniProtKB-KW"/>
</dbReference>
<sequence>MSENLIVRQAGTTVWKQIQESLGSDILAGRLLGRLPNEIELAERFAVNRHTVRQAVKALVEQGMVEVVHGRGTFVREDFLDYRIGRRTRLAHSVVKARRVGKSEILGWESVRPPADIAALLELSSRAKTLAIDSLDVVDGKVIGVCTQYFPLPRFEGFGEAYREAGKTHVALARFGITQFQRKLSRITARMPGNEVAQQLGQPASLPILYVETVYVDQDGKPFEYGISSFSSAAVQLVIEPD</sequence>
<dbReference type="InterPro" id="IPR000524">
    <property type="entry name" value="Tscrpt_reg_HTH_GntR"/>
</dbReference>
<dbReference type="Gene3D" id="1.10.10.10">
    <property type="entry name" value="Winged helix-like DNA-binding domain superfamily/Winged helix DNA-binding domain"/>
    <property type="match status" value="1"/>
</dbReference>
<dbReference type="Gene3D" id="3.40.1410.10">
    <property type="entry name" value="Chorismate lyase-like"/>
    <property type="match status" value="1"/>
</dbReference>
<protein>
    <submittedName>
        <fullName evidence="5">Phosphonate metabolism transcriptional regulator PhnF</fullName>
    </submittedName>
</protein>
<dbReference type="CDD" id="cd07377">
    <property type="entry name" value="WHTH_GntR"/>
    <property type="match status" value="1"/>
</dbReference>
<dbReference type="Pfam" id="PF07702">
    <property type="entry name" value="UTRA"/>
    <property type="match status" value="1"/>
</dbReference>
<keyword evidence="2" id="KW-0238">DNA-binding</keyword>
<feature type="domain" description="HTH gntR-type" evidence="4">
    <location>
        <begin position="12"/>
        <end position="78"/>
    </location>
</feature>
<evidence type="ECO:0000313" key="6">
    <source>
        <dbReference type="EMBL" id="QBI03228.1"/>
    </source>
</evidence>
<evidence type="ECO:0000256" key="2">
    <source>
        <dbReference type="ARBA" id="ARBA00023125"/>
    </source>
</evidence>
<dbReference type="InterPro" id="IPR036390">
    <property type="entry name" value="WH_DNA-bd_sf"/>
</dbReference>
<dbReference type="InterPro" id="IPR012702">
    <property type="entry name" value="CP_lyase_PhnF"/>
</dbReference>
<dbReference type="PRINTS" id="PR00035">
    <property type="entry name" value="HTHGNTR"/>
</dbReference>
<dbReference type="InterPro" id="IPR036388">
    <property type="entry name" value="WH-like_DNA-bd_sf"/>
</dbReference>